<feature type="domain" description="A-kinase anchor protein 7-like phosphoesterase" evidence="1">
    <location>
        <begin position="1"/>
        <end position="176"/>
    </location>
</feature>
<dbReference type="InterPro" id="IPR019510">
    <property type="entry name" value="AKAP7-like_phosphoesterase"/>
</dbReference>
<evidence type="ECO:0000259" key="1">
    <source>
        <dbReference type="Pfam" id="PF10469"/>
    </source>
</evidence>
<dbReference type="Pfam" id="PF10469">
    <property type="entry name" value="AKAP7_NLS"/>
    <property type="match status" value="1"/>
</dbReference>
<dbReference type="Gene3D" id="3.90.1140.10">
    <property type="entry name" value="Cyclic phosphodiesterase"/>
    <property type="match status" value="1"/>
</dbReference>
<dbReference type="OrthoDB" id="1001130at2759"/>
<dbReference type="PANTHER" id="PTHR13360:SF1">
    <property type="entry name" value="ACTIVATING SIGNAL COINTEGRATOR 1 COMPLEX SUBUNIT 1"/>
    <property type="match status" value="1"/>
</dbReference>
<dbReference type="GO" id="GO:0005634">
    <property type="term" value="C:nucleus"/>
    <property type="evidence" value="ECO:0007669"/>
    <property type="project" value="TreeGrafter"/>
</dbReference>
<evidence type="ECO:0000313" key="2">
    <source>
        <dbReference type="EMBL" id="OMO66638.1"/>
    </source>
</evidence>
<dbReference type="STRING" id="93759.A0A1R3H8F2"/>
<proteinExistence type="predicted"/>
<protein>
    <recommendedName>
        <fullName evidence="1">A-kinase anchor protein 7-like phosphoesterase domain-containing protein</fullName>
    </recommendedName>
</protein>
<dbReference type="GO" id="GO:0006307">
    <property type="term" value="P:DNA alkylation repair"/>
    <property type="evidence" value="ECO:0007669"/>
    <property type="project" value="InterPro"/>
</dbReference>
<evidence type="ECO:0000313" key="3">
    <source>
        <dbReference type="Proteomes" id="UP000187203"/>
    </source>
</evidence>
<reference evidence="3" key="1">
    <citation type="submission" date="2013-09" db="EMBL/GenBank/DDBJ databases">
        <title>Corchorus olitorius genome sequencing.</title>
        <authorList>
            <person name="Alam M."/>
            <person name="Haque M.S."/>
            <person name="Islam M.S."/>
            <person name="Emdad E.M."/>
            <person name="Islam M.M."/>
            <person name="Ahmed B."/>
            <person name="Halim A."/>
            <person name="Hossen Q.M.M."/>
            <person name="Hossain M.Z."/>
            <person name="Ahmed R."/>
            <person name="Khan M.M."/>
            <person name="Islam R."/>
            <person name="Rashid M.M."/>
            <person name="Khan S.A."/>
            <person name="Rahman M.S."/>
            <person name="Alam M."/>
            <person name="Yahiya A.S."/>
            <person name="Khan M.S."/>
            <person name="Azam M.S."/>
            <person name="Haque T."/>
            <person name="Lashkar M.Z.H."/>
            <person name="Akhand A.I."/>
            <person name="Morshed G."/>
            <person name="Roy S."/>
            <person name="Uddin K.S."/>
            <person name="Rabeya T."/>
            <person name="Hossain A.S."/>
            <person name="Chowdhury A."/>
            <person name="Snigdha A.R."/>
            <person name="Mortoza M.S."/>
            <person name="Matin S.A."/>
            <person name="Hoque S.M.E."/>
            <person name="Islam M.K."/>
            <person name="Roy D.K."/>
            <person name="Haider R."/>
            <person name="Moosa M.M."/>
            <person name="Elias S.M."/>
            <person name="Hasan A.M."/>
            <person name="Jahan S."/>
            <person name="Shafiuddin M."/>
            <person name="Mahmood N."/>
            <person name="Shommy N.S."/>
        </authorList>
    </citation>
    <scope>NUCLEOTIDE SEQUENCE [LARGE SCALE GENOMIC DNA]</scope>
    <source>
        <strain evidence="3">cv. O-4</strain>
    </source>
</reference>
<dbReference type="EMBL" id="AWUE01020731">
    <property type="protein sequence ID" value="OMO66638.1"/>
    <property type="molecule type" value="Genomic_DNA"/>
</dbReference>
<sequence>MLKLWNKERVNLAAESISSQVMDALDNRPLFIRLKGLDCMRGSLAKAQVVYAPVEEIGGENRLLRACKVINDAFTEAGLVLERDARHEVKLHATVMNGRHRRRFHPVLFPYFCLNFLFQVWRKNQRKNSGPFDARGIFKQFGSEEWGEYLIREAHLSQRFRFDENGYYHCCASIPFPESMQVLKKGGREWKSLQVPDDFTQEYSRFYGSSVFEDGNKILILLLDTCYGEMLWIYNTESDKWEAPRKVASPGYTFPLNNLDLFNSTKSFVINAFGWSVREAMQKPLGLMEIVPLTEPNWQRGVDRVDRGDVSPCSWHLVHLRSQRFRLLSLYRDRTEGATFKTYVRFGTFDLVQRPPDASDPCQHDIRNLEIKFIDIENNRDLLLLPYKFVCSQV</sequence>
<dbReference type="InterPro" id="IPR009210">
    <property type="entry name" value="ASCC1"/>
</dbReference>
<name>A0A1R3H8F2_9ROSI</name>
<dbReference type="PANTHER" id="PTHR13360">
    <property type="entry name" value="ACTIVATING SIGNAL COINTEGRATOR 1 COMPLEX SUBUNIT 1"/>
    <property type="match status" value="1"/>
</dbReference>
<comment type="caution">
    <text evidence="2">The sequence shown here is derived from an EMBL/GenBank/DDBJ whole genome shotgun (WGS) entry which is preliminary data.</text>
</comment>
<dbReference type="AlphaFoldDB" id="A0A1R3H8F2"/>
<accession>A0A1R3H8F2</accession>
<gene>
    <name evidence="2" type="ORF">COLO4_30466</name>
</gene>
<dbReference type="Proteomes" id="UP000187203">
    <property type="component" value="Unassembled WGS sequence"/>
</dbReference>
<dbReference type="GO" id="GO:0006355">
    <property type="term" value="P:regulation of DNA-templated transcription"/>
    <property type="evidence" value="ECO:0007669"/>
    <property type="project" value="TreeGrafter"/>
</dbReference>
<keyword evidence="3" id="KW-1185">Reference proteome</keyword>
<organism evidence="2 3">
    <name type="scientific">Corchorus olitorius</name>
    <dbReference type="NCBI Taxonomy" id="93759"/>
    <lineage>
        <taxon>Eukaryota</taxon>
        <taxon>Viridiplantae</taxon>
        <taxon>Streptophyta</taxon>
        <taxon>Embryophyta</taxon>
        <taxon>Tracheophyta</taxon>
        <taxon>Spermatophyta</taxon>
        <taxon>Magnoliopsida</taxon>
        <taxon>eudicotyledons</taxon>
        <taxon>Gunneridae</taxon>
        <taxon>Pentapetalae</taxon>
        <taxon>rosids</taxon>
        <taxon>malvids</taxon>
        <taxon>Malvales</taxon>
        <taxon>Malvaceae</taxon>
        <taxon>Grewioideae</taxon>
        <taxon>Apeibeae</taxon>
        <taxon>Corchorus</taxon>
    </lineage>
</organism>